<keyword evidence="1" id="KW-0812">Transmembrane</keyword>
<feature type="transmembrane region" description="Helical" evidence="1">
    <location>
        <begin position="253"/>
        <end position="274"/>
    </location>
</feature>
<dbReference type="Pfam" id="PF01757">
    <property type="entry name" value="Acyl_transf_3"/>
    <property type="match status" value="1"/>
</dbReference>
<evidence type="ECO:0000313" key="3">
    <source>
        <dbReference type="EMBL" id="GAA1098354.1"/>
    </source>
</evidence>
<comment type="caution">
    <text evidence="3">The sequence shown here is derived from an EMBL/GenBank/DDBJ whole genome shotgun (WGS) entry which is preliminary data.</text>
</comment>
<feature type="transmembrane region" description="Helical" evidence="1">
    <location>
        <begin position="169"/>
        <end position="191"/>
    </location>
</feature>
<keyword evidence="3" id="KW-0012">Acyltransferase</keyword>
<proteinExistence type="predicted"/>
<dbReference type="RefSeq" id="WP_343992877.1">
    <property type="nucleotide sequence ID" value="NZ_BAAALG010000006.1"/>
</dbReference>
<feature type="domain" description="Acyltransferase 3" evidence="2">
    <location>
        <begin position="5"/>
        <end position="305"/>
    </location>
</feature>
<feature type="transmembrane region" description="Helical" evidence="1">
    <location>
        <begin position="99"/>
        <end position="119"/>
    </location>
</feature>
<keyword evidence="3" id="KW-0808">Transferase</keyword>
<feature type="transmembrane region" description="Helical" evidence="1">
    <location>
        <begin position="286"/>
        <end position="307"/>
    </location>
</feature>
<feature type="transmembrane region" description="Helical" evidence="1">
    <location>
        <begin position="227"/>
        <end position="246"/>
    </location>
</feature>
<accession>A0ABP4ED17</accession>
<dbReference type="InterPro" id="IPR002656">
    <property type="entry name" value="Acyl_transf_3_dom"/>
</dbReference>
<keyword evidence="1" id="KW-1133">Transmembrane helix</keyword>
<feature type="transmembrane region" description="Helical" evidence="1">
    <location>
        <begin position="36"/>
        <end position="55"/>
    </location>
</feature>
<dbReference type="Proteomes" id="UP001501581">
    <property type="component" value="Unassembled WGS sequence"/>
</dbReference>
<dbReference type="PANTHER" id="PTHR37312:SF1">
    <property type="entry name" value="MEMBRANE-BOUND ACYLTRANSFERASE YKRP-RELATED"/>
    <property type="match status" value="1"/>
</dbReference>
<evidence type="ECO:0000313" key="4">
    <source>
        <dbReference type="Proteomes" id="UP001501581"/>
    </source>
</evidence>
<evidence type="ECO:0000259" key="2">
    <source>
        <dbReference type="Pfam" id="PF01757"/>
    </source>
</evidence>
<sequence length="335" mass="38122">MARDPWFDNVKFALIAFVVFGHTIGLALVDERNVAVYTFVYFWHMPAFVLLSGHLSRSFAWDRAHLVSLATTLLLPYLIFDAAMYGWREYLDQPQSGPLWLEPHWSMWYLIVLAIWRLATPILKLHWIVIPISIPLSLWAGTLDLTLFDIPKAFAMLPFFVIGLHAKRSWLTALTSWWVRPIAVVAMVWLWRSAQPESLSEWARVAFLWWDRSYDVLGFGEGESYEIRLRLLAMSLAGALAALSLVPRRATWFTQLGSASLVAYLFHGFVVRYAQTAEWFDFAPDHPTGALAVAAVGALSLTVLLTCPPVARRLTWAVDPVGSWQRHRRALQPTG</sequence>
<evidence type="ECO:0000256" key="1">
    <source>
        <dbReference type="SAM" id="Phobius"/>
    </source>
</evidence>
<feature type="transmembrane region" description="Helical" evidence="1">
    <location>
        <begin position="67"/>
        <end position="87"/>
    </location>
</feature>
<dbReference type="InterPro" id="IPR052734">
    <property type="entry name" value="Nod_factor_acetyltransferase"/>
</dbReference>
<dbReference type="GO" id="GO:0016746">
    <property type="term" value="F:acyltransferase activity"/>
    <property type="evidence" value="ECO:0007669"/>
    <property type="project" value="UniProtKB-KW"/>
</dbReference>
<dbReference type="PANTHER" id="PTHR37312">
    <property type="entry name" value="MEMBRANE-BOUND ACYLTRANSFERASE YKRP-RELATED"/>
    <property type="match status" value="1"/>
</dbReference>
<keyword evidence="1" id="KW-0472">Membrane</keyword>
<organism evidence="3 4">
    <name type="scientific">Nocardioides dubius</name>
    <dbReference type="NCBI Taxonomy" id="317019"/>
    <lineage>
        <taxon>Bacteria</taxon>
        <taxon>Bacillati</taxon>
        <taxon>Actinomycetota</taxon>
        <taxon>Actinomycetes</taxon>
        <taxon>Propionibacteriales</taxon>
        <taxon>Nocardioidaceae</taxon>
        <taxon>Nocardioides</taxon>
    </lineage>
</organism>
<keyword evidence="4" id="KW-1185">Reference proteome</keyword>
<feature type="transmembrane region" description="Helical" evidence="1">
    <location>
        <begin position="12"/>
        <end position="29"/>
    </location>
</feature>
<name>A0ABP4ED17_9ACTN</name>
<gene>
    <name evidence="3" type="ORF">GCM10009668_14680</name>
</gene>
<reference evidence="4" key="1">
    <citation type="journal article" date="2019" name="Int. J. Syst. Evol. Microbiol.">
        <title>The Global Catalogue of Microorganisms (GCM) 10K type strain sequencing project: providing services to taxonomists for standard genome sequencing and annotation.</title>
        <authorList>
            <consortium name="The Broad Institute Genomics Platform"/>
            <consortium name="The Broad Institute Genome Sequencing Center for Infectious Disease"/>
            <person name="Wu L."/>
            <person name="Ma J."/>
        </authorList>
    </citation>
    <scope>NUCLEOTIDE SEQUENCE [LARGE SCALE GENOMIC DNA]</scope>
    <source>
        <strain evidence="4">JCM 13008</strain>
    </source>
</reference>
<dbReference type="EMBL" id="BAAALG010000006">
    <property type="protein sequence ID" value="GAA1098354.1"/>
    <property type="molecule type" value="Genomic_DNA"/>
</dbReference>
<protein>
    <submittedName>
        <fullName evidence="3">Acyltransferase family protein</fullName>
    </submittedName>
</protein>